<dbReference type="GO" id="GO:0006508">
    <property type="term" value="P:proteolysis"/>
    <property type="evidence" value="ECO:0007669"/>
    <property type="project" value="UniProtKB-KW"/>
</dbReference>
<keyword evidence="8" id="KW-0862">Zinc</keyword>
<feature type="region of interest" description="Disordered" evidence="11">
    <location>
        <begin position="823"/>
        <end position="860"/>
    </location>
</feature>
<evidence type="ECO:0000259" key="12">
    <source>
        <dbReference type="SMART" id="SM00382"/>
    </source>
</evidence>
<dbReference type="eggNOG" id="KOG0731">
    <property type="taxonomic scope" value="Eukaryota"/>
</dbReference>
<dbReference type="GO" id="GO:0046872">
    <property type="term" value="F:metal ion binding"/>
    <property type="evidence" value="ECO:0007669"/>
    <property type="project" value="UniProtKB-KW"/>
</dbReference>
<dbReference type="InterPro" id="IPR000642">
    <property type="entry name" value="Peptidase_M41"/>
</dbReference>
<accession>A0A1Y5IC05</accession>
<keyword evidence="9" id="KW-0067">ATP-binding</keyword>
<dbReference type="InterPro" id="IPR003593">
    <property type="entry name" value="AAA+_ATPase"/>
</dbReference>
<feature type="compositionally biased region" description="Basic and acidic residues" evidence="11">
    <location>
        <begin position="762"/>
        <end position="793"/>
    </location>
</feature>
<dbReference type="SMART" id="SM00382">
    <property type="entry name" value="AAA"/>
    <property type="match status" value="1"/>
</dbReference>
<evidence type="ECO:0000256" key="7">
    <source>
        <dbReference type="ARBA" id="ARBA00022801"/>
    </source>
</evidence>
<dbReference type="InterPro" id="IPR006994">
    <property type="entry name" value="TCF25/Rqc1"/>
</dbReference>
<evidence type="ECO:0000256" key="6">
    <source>
        <dbReference type="ARBA" id="ARBA00022741"/>
    </source>
</evidence>
<reference evidence="13" key="1">
    <citation type="submission" date="2017-04" db="EMBL/GenBank/DDBJ databases">
        <title>Population genomics of picophytoplankton unveils novel chromosome hypervariability.</title>
        <authorList>
            <consortium name="DOE Joint Genome Institute"/>
            <person name="Blanc-Mathieu R."/>
            <person name="Krasovec M."/>
            <person name="Hebrard M."/>
            <person name="Yau S."/>
            <person name="Desgranges E."/>
            <person name="Martin J."/>
            <person name="Schackwitz W."/>
            <person name="Kuo A."/>
            <person name="Salin G."/>
            <person name="Donnadieu C."/>
            <person name="Desdevises Y."/>
            <person name="Sanchez-Ferandin S."/>
            <person name="Moreau H."/>
            <person name="Rivals E."/>
            <person name="Grigoriev I.V."/>
            <person name="Grimsley N."/>
            <person name="Eyre-Walker A."/>
            <person name="Piganeau G."/>
        </authorList>
    </citation>
    <scope>NUCLEOTIDE SEQUENCE [LARGE SCALE GENOMIC DNA]</scope>
    <source>
        <strain evidence="13">RCC 1115</strain>
    </source>
</reference>
<dbReference type="GO" id="GO:0045037">
    <property type="term" value="P:protein import into chloroplast stroma"/>
    <property type="evidence" value="ECO:0007669"/>
    <property type="project" value="TreeGrafter"/>
</dbReference>
<comment type="similarity">
    <text evidence="3">In the N-terminal section; belongs to the AAA ATPase family.</text>
</comment>
<dbReference type="Pfam" id="PF00004">
    <property type="entry name" value="AAA"/>
    <property type="match status" value="1"/>
</dbReference>
<evidence type="ECO:0000256" key="4">
    <source>
        <dbReference type="ARBA" id="ARBA00022670"/>
    </source>
</evidence>
<dbReference type="PANTHER" id="PTHR23076:SF56">
    <property type="entry name" value="INACTIVE ATP-DEPENDENT ZINC METALLOPROTEASE FTSHI 2, CHLOROPLASTIC-RELATED"/>
    <property type="match status" value="1"/>
</dbReference>
<dbReference type="Proteomes" id="UP000195557">
    <property type="component" value="Unassembled WGS sequence"/>
</dbReference>
<keyword evidence="7" id="KW-0378">Hydrolase</keyword>
<feature type="domain" description="AAA+ ATPase" evidence="12">
    <location>
        <begin position="909"/>
        <end position="1047"/>
    </location>
</feature>
<gene>
    <name evidence="13" type="ORF">BE221DRAFT_198497</name>
</gene>
<evidence type="ECO:0000256" key="9">
    <source>
        <dbReference type="ARBA" id="ARBA00022840"/>
    </source>
</evidence>
<dbReference type="SUPFAM" id="SSF140990">
    <property type="entry name" value="FtsH protease domain-like"/>
    <property type="match status" value="1"/>
</dbReference>
<dbReference type="Gene3D" id="1.10.8.60">
    <property type="match status" value="1"/>
</dbReference>
<dbReference type="InterPro" id="IPR041569">
    <property type="entry name" value="AAA_lid_3"/>
</dbReference>
<dbReference type="Gene3D" id="1.20.58.760">
    <property type="entry name" value="Peptidase M41"/>
    <property type="match status" value="1"/>
</dbReference>
<name>A0A1Y5IC05_OSTTA</name>
<keyword evidence="5" id="KW-0479">Metal-binding</keyword>
<dbReference type="GO" id="GO:0004222">
    <property type="term" value="F:metalloendopeptidase activity"/>
    <property type="evidence" value="ECO:0007669"/>
    <property type="project" value="InterPro"/>
</dbReference>
<dbReference type="GO" id="GO:0009507">
    <property type="term" value="C:chloroplast"/>
    <property type="evidence" value="ECO:0007669"/>
    <property type="project" value="TreeGrafter"/>
</dbReference>
<feature type="region of interest" description="Disordered" evidence="11">
    <location>
        <begin position="1"/>
        <end position="20"/>
    </location>
</feature>
<comment type="similarity">
    <text evidence="2">In the C-terminal section; belongs to the peptidase M41 family.</text>
</comment>
<dbReference type="InterPro" id="IPR003959">
    <property type="entry name" value="ATPase_AAA_core"/>
</dbReference>
<dbReference type="Pfam" id="PF01434">
    <property type="entry name" value="Peptidase_M41"/>
    <property type="match status" value="1"/>
</dbReference>
<comment type="cofactor">
    <cofactor evidence="1">
        <name>Zn(2+)</name>
        <dbReference type="ChEBI" id="CHEBI:29105"/>
    </cofactor>
</comment>
<evidence type="ECO:0000256" key="11">
    <source>
        <dbReference type="SAM" id="MobiDB-lite"/>
    </source>
</evidence>
<feature type="region of interest" description="Disordered" evidence="11">
    <location>
        <begin position="762"/>
        <end position="798"/>
    </location>
</feature>
<dbReference type="GO" id="GO:0004176">
    <property type="term" value="F:ATP-dependent peptidase activity"/>
    <property type="evidence" value="ECO:0007669"/>
    <property type="project" value="InterPro"/>
</dbReference>
<dbReference type="Pfam" id="PF17862">
    <property type="entry name" value="AAA_lid_3"/>
    <property type="match status" value="1"/>
</dbReference>
<dbReference type="Pfam" id="PF04910">
    <property type="entry name" value="Tcf25"/>
    <property type="match status" value="1"/>
</dbReference>
<proteinExistence type="inferred from homology"/>
<sequence length="1361" mass="152028">MKKKKRGGKKRGKARAEVEEEDLDALVREVTGMEVSATTRETRDAEATTTKTMALLAVDMRNMKAEDELKRIFGGRVINAVEAEETGKAGGRGAAFKAKIQRRCTFSPYRDQWASYRSEGLYMVTSGVVDGTSGMTEFSYAWKNDYVRANFDFEIAVGSHDPHRLFHVLQNYPWHLETLLRISELYHYSGQAQESSEVLERCLYACERAWHPNFMSAASNGVAFLDSSKVENKPMFESLFRHTVALTRRGCHKTALECSKLLLGLDHTDPKGALCMISYFALRSQEERWLLDFIEVFGQKRWIDGEWITHGSLLTFPDFAYSKAMALYAVMDDVDVADAELLKAMLAFPYALTATMWKLEAAVSSDKEWQTILSHEHFDFSHRALDSRSLEHLCDVFAQRHHLLWRPDPILHWAKRVATRAIELVVSKKPSPELDGRTAFDFKRTTMENWPPNPENAFAHLAVDDFADVVKRALPADDPLAAHPHATPYVEATGVDVVDPYVSPIGALERKIPGRAPWIRRGNATAQDARKDGLGASASPFLVPGTKRWYDAWVVEKRRRIRETRSREMKKFGRPPVEEYAKPGQAVGEALSIERLKFTPLGRARMQSERQHIAYNRFVVDLMQDKIKELYVSVDAVARYAVVYKDGRLAYCQVAPSNTEIYEVTQQIGLEIQPTMPEPASHTVSAVGDRGSAVKTFIAGYGVPSIGVFIVWAIVFYMQRFKGDWEDRQKLLELERAEEAQRMAEKGDSKIQYLEEVLSKLPENDPQRDSINREIRNRRARIARDNSNKKDAAAKAADGDQMGAANAFMKVGVKVVKSKKKSDVDLDLEEEEEEEDTKSKKKAKAKTEGAGKTKGVKKGRVNTKMKLRDETETVLFDDVAGIGTAKVELQEVVDFFLKPDKFKASGSKVPKGVLLTGPPGCGKTLLARAVAGEAGATFFSLAASEFVEMFVGVGAARVRDLFQQAKKQSPSIIFIDELDAVGRPRGGGGSGNDERDQTLNQLLVELDGFSSDTQVVCIAATNRVDVLDKALVRPGRFDRKIVIPKPDFNGRIEIMKVHAKNKPMADDIDWIALAGETEGFSGAALASVVNIACLQAAKTSRSLVSMQDFQVAMETETLGKVLPSLGEENEKRLALVHSAAAVATHLLCKDMLDVSFVTVVARESNAEGQLAVGENPVALRPGAFTKGFMRRHMRTCLVPSVAEEVFYGFDNCTKVTAPYSGRAREIANFFVQNCAMSDEDSEFSYIPTGHVIEVTDFLRANREEYMLPSTTLNRYARADEETRRLLEAQYAAARRFVEKQRPAIEAVQKLVLEKKTVQSEELKATIEKYAVAPYDDEVLQSAFADERKRLADWNGVIPADT</sequence>
<dbReference type="CDD" id="cd19501">
    <property type="entry name" value="RecA-like_FtsH"/>
    <property type="match status" value="1"/>
</dbReference>
<evidence type="ECO:0000256" key="10">
    <source>
        <dbReference type="ARBA" id="ARBA00023049"/>
    </source>
</evidence>
<dbReference type="PANTHER" id="PTHR23076">
    <property type="entry name" value="METALLOPROTEASE M41 FTSH"/>
    <property type="match status" value="1"/>
</dbReference>
<evidence type="ECO:0000256" key="2">
    <source>
        <dbReference type="ARBA" id="ARBA00010044"/>
    </source>
</evidence>
<evidence type="ECO:0000256" key="3">
    <source>
        <dbReference type="ARBA" id="ARBA00010550"/>
    </source>
</evidence>
<dbReference type="Gene3D" id="3.40.50.300">
    <property type="entry name" value="P-loop containing nucleotide triphosphate hydrolases"/>
    <property type="match status" value="1"/>
</dbReference>
<evidence type="ECO:0000313" key="13">
    <source>
        <dbReference type="EMBL" id="OUS47021.1"/>
    </source>
</evidence>
<dbReference type="FunFam" id="3.40.50.300:FF:000001">
    <property type="entry name" value="ATP-dependent zinc metalloprotease FtsH"/>
    <property type="match status" value="1"/>
</dbReference>
<evidence type="ECO:0000256" key="8">
    <source>
        <dbReference type="ARBA" id="ARBA00022833"/>
    </source>
</evidence>
<dbReference type="GO" id="GO:0005524">
    <property type="term" value="F:ATP binding"/>
    <property type="evidence" value="ECO:0007669"/>
    <property type="project" value="UniProtKB-KW"/>
</dbReference>
<dbReference type="EMBL" id="KZ155780">
    <property type="protein sequence ID" value="OUS47021.1"/>
    <property type="molecule type" value="Genomic_DNA"/>
</dbReference>
<dbReference type="GO" id="GO:0016887">
    <property type="term" value="F:ATP hydrolysis activity"/>
    <property type="evidence" value="ECO:0007669"/>
    <property type="project" value="InterPro"/>
</dbReference>
<organism evidence="13">
    <name type="scientific">Ostreococcus tauri</name>
    <name type="common">Marine green alga</name>
    <dbReference type="NCBI Taxonomy" id="70448"/>
    <lineage>
        <taxon>Eukaryota</taxon>
        <taxon>Viridiplantae</taxon>
        <taxon>Chlorophyta</taxon>
        <taxon>Mamiellophyceae</taxon>
        <taxon>Mamiellales</taxon>
        <taxon>Bathycoccaceae</taxon>
        <taxon>Ostreococcus</taxon>
    </lineage>
</organism>
<keyword evidence="4" id="KW-0645">Protease</keyword>
<evidence type="ECO:0000256" key="1">
    <source>
        <dbReference type="ARBA" id="ARBA00001947"/>
    </source>
</evidence>
<dbReference type="SUPFAM" id="SSF52540">
    <property type="entry name" value="P-loop containing nucleoside triphosphate hydrolases"/>
    <property type="match status" value="1"/>
</dbReference>
<evidence type="ECO:0000256" key="5">
    <source>
        <dbReference type="ARBA" id="ARBA00022723"/>
    </source>
</evidence>
<keyword evidence="10" id="KW-0482">Metalloprotease</keyword>
<feature type="compositionally biased region" description="Acidic residues" evidence="11">
    <location>
        <begin position="825"/>
        <end position="836"/>
    </location>
</feature>
<protein>
    <submittedName>
        <fullName evidence="13">Transcriptional repressor TCF25-domain-containing protein</fullName>
    </submittedName>
</protein>
<dbReference type="InterPro" id="IPR027417">
    <property type="entry name" value="P-loop_NTPase"/>
</dbReference>
<feature type="compositionally biased region" description="Basic residues" evidence="11">
    <location>
        <begin position="1"/>
        <end position="13"/>
    </location>
</feature>
<dbReference type="InterPro" id="IPR037219">
    <property type="entry name" value="Peptidase_M41-like"/>
</dbReference>
<keyword evidence="6" id="KW-0547">Nucleotide-binding</keyword>